<dbReference type="GO" id="GO:0004180">
    <property type="term" value="F:carboxypeptidase activity"/>
    <property type="evidence" value="ECO:0007669"/>
    <property type="project" value="UniProtKB-KW"/>
</dbReference>
<keyword evidence="8" id="KW-0378">Hydrolase</keyword>
<dbReference type="PANTHER" id="PTHR32282:SF15">
    <property type="entry name" value="PENICILLIN-BINDING PROTEIN 1C"/>
    <property type="match status" value="1"/>
</dbReference>
<dbReference type="PANTHER" id="PTHR32282">
    <property type="entry name" value="BINDING PROTEIN TRANSPEPTIDASE, PUTATIVE-RELATED"/>
    <property type="match status" value="1"/>
</dbReference>
<evidence type="ECO:0000256" key="2">
    <source>
        <dbReference type="ARBA" id="ARBA00007090"/>
    </source>
</evidence>
<dbReference type="Proteomes" id="UP000320773">
    <property type="component" value="Unassembled WGS sequence"/>
</dbReference>
<dbReference type="Gene3D" id="1.10.3810.10">
    <property type="entry name" value="Biosynthetic peptidoglycan transglycosylase-like"/>
    <property type="match status" value="1"/>
</dbReference>
<dbReference type="AlphaFoldDB" id="A0A543G3B0"/>
<dbReference type="NCBIfam" id="TIGR02073">
    <property type="entry name" value="PBP_1c"/>
    <property type="match status" value="1"/>
</dbReference>
<feature type="domain" description="Penicillin-binding C-terminal" evidence="14">
    <location>
        <begin position="716"/>
        <end position="800"/>
    </location>
</feature>
<evidence type="ECO:0000256" key="7">
    <source>
        <dbReference type="ARBA" id="ARBA00022679"/>
    </source>
</evidence>
<dbReference type="InterPro" id="IPR009647">
    <property type="entry name" value="PBP_C"/>
</dbReference>
<dbReference type="Pfam" id="PF00905">
    <property type="entry name" value="Transpeptidase"/>
    <property type="match status" value="1"/>
</dbReference>
<evidence type="ECO:0000259" key="12">
    <source>
        <dbReference type="Pfam" id="PF00905"/>
    </source>
</evidence>
<dbReference type="SUPFAM" id="SSF56601">
    <property type="entry name" value="beta-lactamase/transpeptidase-like"/>
    <property type="match status" value="1"/>
</dbReference>
<evidence type="ECO:0000256" key="3">
    <source>
        <dbReference type="ARBA" id="ARBA00007739"/>
    </source>
</evidence>
<dbReference type="EC" id="2.4.99.28" evidence="10"/>
<dbReference type="InterPro" id="IPR023346">
    <property type="entry name" value="Lysozyme-like_dom_sf"/>
</dbReference>
<dbReference type="GO" id="GO:0008658">
    <property type="term" value="F:penicillin binding"/>
    <property type="evidence" value="ECO:0007669"/>
    <property type="project" value="InterPro"/>
</dbReference>
<dbReference type="EMBL" id="VFPJ01000001">
    <property type="protein sequence ID" value="TQM40537.1"/>
    <property type="molecule type" value="Genomic_DNA"/>
</dbReference>
<feature type="domain" description="Penicillin-binding protein transpeptidase" evidence="12">
    <location>
        <begin position="324"/>
        <end position="585"/>
    </location>
</feature>
<dbReference type="GO" id="GO:0009252">
    <property type="term" value="P:peptidoglycan biosynthetic process"/>
    <property type="evidence" value="ECO:0007669"/>
    <property type="project" value="InterPro"/>
</dbReference>
<feature type="domain" description="Glycosyl transferase family 51" evidence="13">
    <location>
        <begin position="85"/>
        <end position="247"/>
    </location>
</feature>
<comment type="similarity">
    <text evidence="2">In the C-terminal section; belongs to the transpeptidase family.</text>
</comment>
<name>A0A543G3B0_9FLAO</name>
<dbReference type="InterPro" id="IPR036950">
    <property type="entry name" value="PBP_transglycosylase"/>
</dbReference>
<dbReference type="Gene3D" id="3.40.710.10">
    <property type="entry name" value="DD-peptidase/beta-lactamase superfamily"/>
    <property type="match status" value="1"/>
</dbReference>
<dbReference type="GO" id="GO:0006508">
    <property type="term" value="P:proteolysis"/>
    <property type="evidence" value="ECO:0007669"/>
    <property type="project" value="UniProtKB-KW"/>
</dbReference>
<evidence type="ECO:0000256" key="9">
    <source>
        <dbReference type="ARBA" id="ARBA00023268"/>
    </source>
</evidence>
<evidence type="ECO:0000256" key="10">
    <source>
        <dbReference type="ARBA" id="ARBA00044770"/>
    </source>
</evidence>
<dbReference type="InterPro" id="IPR050396">
    <property type="entry name" value="Glycosyltr_51/Transpeptidase"/>
</dbReference>
<keyword evidence="7" id="KW-0808">Transferase</keyword>
<keyword evidence="4" id="KW-0121">Carboxypeptidase</keyword>
<dbReference type="InterPro" id="IPR011815">
    <property type="entry name" value="PBP_1c"/>
</dbReference>
<evidence type="ECO:0000256" key="6">
    <source>
        <dbReference type="ARBA" id="ARBA00022676"/>
    </source>
</evidence>
<dbReference type="InterPro" id="IPR001264">
    <property type="entry name" value="Glyco_trans_51"/>
</dbReference>
<keyword evidence="6" id="KW-0328">Glycosyltransferase</keyword>
<reference evidence="15 16" key="1">
    <citation type="submission" date="2019-06" db="EMBL/GenBank/DDBJ databases">
        <title>Genomic Encyclopedia of Archaeal and Bacterial Type Strains, Phase II (KMG-II): from individual species to whole genera.</title>
        <authorList>
            <person name="Goeker M."/>
        </authorList>
    </citation>
    <scope>NUCLEOTIDE SEQUENCE [LARGE SCALE GENOMIC DNA]</scope>
    <source>
        <strain evidence="15 16">DSM 24789</strain>
    </source>
</reference>
<dbReference type="InterPro" id="IPR001460">
    <property type="entry name" value="PCN-bd_Tpept"/>
</dbReference>
<dbReference type="GO" id="GO:0030288">
    <property type="term" value="C:outer membrane-bounded periplasmic space"/>
    <property type="evidence" value="ECO:0007669"/>
    <property type="project" value="TreeGrafter"/>
</dbReference>
<accession>A0A543G3B0</accession>
<protein>
    <recommendedName>
        <fullName evidence="10">peptidoglycan glycosyltransferase</fullName>
        <ecNumber evidence="10">2.4.99.28</ecNumber>
    </recommendedName>
</protein>
<comment type="catalytic activity">
    <reaction evidence="11">
        <text>[GlcNAc-(1-&gt;4)-Mur2Ac(oyl-L-Ala-gamma-D-Glu-L-Lys-D-Ala-D-Ala)](n)-di-trans,octa-cis-undecaprenyl diphosphate + beta-D-GlcNAc-(1-&gt;4)-Mur2Ac(oyl-L-Ala-gamma-D-Glu-L-Lys-D-Ala-D-Ala)-di-trans,octa-cis-undecaprenyl diphosphate = [GlcNAc-(1-&gt;4)-Mur2Ac(oyl-L-Ala-gamma-D-Glu-L-Lys-D-Ala-D-Ala)](n+1)-di-trans,octa-cis-undecaprenyl diphosphate + di-trans,octa-cis-undecaprenyl diphosphate + H(+)</text>
        <dbReference type="Rhea" id="RHEA:23708"/>
        <dbReference type="Rhea" id="RHEA-COMP:9602"/>
        <dbReference type="Rhea" id="RHEA-COMP:9603"/>
        <dbReference type="ChEBI" id="CHEBI:15378"/>
        <dbReference type="ChEBI" id="CHEBI:58405"/>
        <dbReference type="ChEBI" id="CHEBI:60033"/>
        <dbReference type="ChEBI" id="CHEBI:78435"/>
        <dbReference type="EC" id="2.4.99.28"/>
    </reaction>
</comment>
<proteinExistence type="inferred from homology"/>
<organism evidence="15 16">
    <name type="scientific">Flavobacterium branchiophilum</name>
    <dbReference type="NCBI Taxonomy" id="55197"/>
    <lineage>
        <taxon>Bacteria</taxon>
        <taxon>Pseudomonadati</taxon>
        <taxon>Bacteroidota</taxon>
        <taxon>Flavobacteriia</taxon>
        <taxon>Flavobacteriales</taxon>
        <taxon>Flavobacteriaceae</taxon>
        <taxon>Flavobacterium</taxon>
    </lineage>
</organism>
<comment type="caution">
    <text evidence="15">The sequence shown here is derived from an EMBL/GenBank/DDBJ whole genome shotgun (WGS) entry which is preliminary data.</text>
</comment>
<keyword evidence="5" id="KW-0645">Protease</keyword>
<comment type="pathway">
    <text evidence="1">Cell wall biogenesis; peptidoglycan biosynthesis.</text>
</comment>
<dbReference type="Pfam" id="PF00912">
    <property type="entry name" value="Transgly"/>
    <property type="match status" value="1"/>
</dbReference>
<gene>
    <name evidence="15" type="ORF">BC670_1428</name>
</gene>
<evidence type="ECO:0000259" key="13">
    <source>
        <dbReference type="Pfam" id="PF00912"/>
    </source>
</evidence>
<evidence type="ECO:0000313" key="15">
    <source>
        <dbReference type="EMBL" id="TQM40537.1"/>
    </source>
</evidence>
<evidence type="ECO:0000256" key="4">
    <source>
        <dbReference type="ARBA" id="ARBA00022645"/>
    </source>
</evidence>
<comment type="similarity">
    <text evidence="3">In the N-terminal section; belongs to the glycosyltransferase 51 family.</text>
</comment>
<dbReference type="InterPro" id="IPR012338">
    <property type="entry name" value="Beta-lactam/transpept-like"/>
</dbReference>
<evidence type="ECO:0000313" key="16">
    <source>
        <dbReference type="Proteomes" id="UP000320773"/>
    </source>
</evidence>
<sequence>MLPKTPQHPMNKVIHFLKGSIFYIQKMALKHVKKHPKKSVLLVVLLLLYYFSLPKTLFSVPYSTVIESREGELLGAKIASDGQWRFPTQDSVPQKFKHCLVYYEDEYFYRHLGINPIAMVHALQQNQKAGKVVRGGSTITQQVIRLSRKGSKRNYLEKIMEAILATRLELGYSKNAILDLYAAHAPFGGNVVGLEMASWRYFGVRAHQLSWAESATLAVLPNAPRLIYPGKNQEKLKTKRNRLLQKLFQNNIIDNQTYQLALTEPLPQKPFQLPQIAPHFLQYIAHEEGDLRVKTTIDYALQNRVNQMVSYYYNQYKQNEVHNMAVLVIDVQNRQVLSYVGNTPTDRFHQKDVDIVHAARSTGSILKPFLYASMLDDGAILPHTLTPDIPTQIAGYTPQNFNLTYDGAVPADRALARSLNIPAVLMLQDYGVPKFYDVLQKFHLNDISKAPHHYGLSLILGGAESNLWDLCRTYANLTATLNYFEKSNGKYRTKEFADLTYVFDKSIDFGTETTHKNIVGAGAIWLTYHAMQEVNRPEGDEAWKFYDSSLQLAWKTGTSFGNRDAWAIGTNARYVVGVWVGNATGEGRPLLTGVASAAPLLFDIFNVLPRQKWFKTPYADLTQVTVCSTSGHLAQDHCPKVTQWVPTKGKSTTVCPYHKIIHLDKSAQFRVNSSCEAINNIVSKSYFVLPPVMEWYYKNQHIDYKALPPFRADCLATTTMDFIYPKNNTKIYLTKDFNSHIQPVIVKVAHSNNNMELYWYVDDAFKGTTKTFHEMSLEPVSGWHKITVVDAQGNEISRKINIVKE</sequence>
<evidence type="ECO:0000256" key="5">
    <source>
        <dbReference type="ARBA" id="ARBA00022670"/>
    </source>
</evidence>
<keyword evidence="9" id="KW-0511">Multifunctional enzyme</keyword>
<dbReference type="SUPFAM" id="SSF53955">
    <property type="entry name" value="Lysozyme-like"/>
    <property type="match status" value="1"/>
</dbReference>
<evidence type="ECO:0000259" key="14">
    <source>
        <dbReference type="Pfam" id="PF06832"/>
    </source>
</evidence>
<evidence type="ECO:0000256" key="11">
    <source>
        <dbReference type="ARBA" id="ARBA00049902"/>
    </source>
</evidence>
<dbReference type="GO" id="GO:0008955">
    <property type="term" value="F:peptidoglycan glycosyltransferase activity"/>
    <property type="evidence" value="ECO:0007669"/>
    <property type="project" value="UniProtKB-EC"/>
</dbReference>
<evidence type="ECO:0000256" key="8">
    <source>
        <dbReference type="ARBA" id="ARBA00022801"/>
    </source>
</evidence>
<dbReference type="Pfam" id="PF06832">
    <property type="entry name" value="BiPBP_C"/>
    <property type="match status" value="1"/>
</dbReference>
<evidence type="ECO:0000256" key="1">
    <source>
        <dbReference type="ARBA" id="ARBA00004752"/>
    </source>
</evidence>